<accession>A0A7J7K0I5</accession>
<dbReference type="PANTHER" id="PTHR46190">
    <property type="entry name" value="SI:CH211-201H21.5-RELATED"/>
    <property type="match status" value="1"/>
</dbReference>
<evidence type="ECO:0000313" key="4">
    <source>
        <dbReference type="Proteomes" id="UP000593567"/>
    </source>
</evidence>
<sequence>MSVCNWSCGIKMSICGLANLVCQKEWFDKWLAEPTNVRGHFMKSMLKAFTKYRREHFHGAGFSLCDPFAISVALHPDIVLKSTHKKVTVETAGHSTRGMLVIEWRDGQHPRDTKPAELILKVDKEKHKSLLESLTQDA</sequence>
<dbReference type="Pfam" id="PF01156">
    <property type="entry name" value="IU_nuc_hydro"/>
    <property type="match status" value="1"/>
</dbReference>
<dbReference type="GO" id="GO:0016799">
    <property type="term" value="F:hydrolase activity, hydrolyzing N-glycosyl compounds"/>
    <property type="evidence" value="ECO:0007669"/>
    <property type="project" value="InterPro"/>
</dbReference>
<dbReference type="InterPro" id="IPR036452">
    <property type="entry name" value="Ribo_hydro-like"/>
</dbReference>
<gene>
    <name evidence="3" type="ORF">EB796_010207</name>
</gene>
<reference evidence="3" key="1">
    <citation type="submission" date="2020-06" db="EMBL/GenBank/DDBJ databases">
        <title>Draft genome of Bugula neritina, a colonial animal packing powerful symbionts and potential medicines.</title>
        <authorList>
            <person name="Rayko M."/>
        </authorList>
    </citation>
    <scope>NUCLEOTIDE SEQUENCE [LARGE SCALE GENOMIC DNA]</scope>
    <source>
        <strain evidence="3">Kwan_BN1</strain>
    </source>
</reference>
<protein>
    <recommendedName>
        <fullName evidence="2">Inosine/uridine-preferring nucleoside hydrolase domain-containing protein</fullName>
    </recommendedName>
</protein>
<dbReference type="InterPro" id="IPR052775">
    <property type="entry name" value="IUN_hydrolase"/>
</dbReference>
<comment type="similarity">
    <text evidence="1">Belongs to the IUNH family.</text>
</comment>
<dbReference type="EMBL" id="VXIV02001597">
    <property type="protein sequence ID" value="KAF6031484.1"/>
    <property type="molecule type" value="Genomic_DNA"/>
</dbReference>
<evidence type="ECO:0000259" key="2">
    <source>
        <dbReference type="Pfam" id="PF01156"/>
    </source>
</evidence>
<dbReference type="PANTHER" id="PTHR46190:SF1">
    <property type="entry name" value="SI:CH211-201H21.5"/>
    <property type="match status" value="1"/>
</dbReference>
<evidence type="ECO:0000256" key="1">
    <source>
        <dbReference type="ARBA" id="ARBA00009176"/>
    </source>
</evidence>
<dbReference type="OrthoDB" id="432381at2759"/>
<feature type="domain" description="Inosine/uridine-preferring nucleoside hydrolase" evidence="2">
    <location>
        <begin position="20"/>
        <end position="126"/>
    </location>
</feature>
<evidence type="ECO:0000313" key="3">
    <source>
        <dbReference type="EMBL" id="KAF6031484.1"/>
    </source>
</evidence>
<dbReference type="InterPro" id="IPR001910">
    <property type="entry name" value="Inosine/uridine_hydrolase_dom"/>
</dbReference>
<organism evidence="3 4">
    <name type="scientific">Bugula neritina</name>
    <name type="common">Brown bryozoan</name>
    <name type="synonym">Sertularia neritina</name>
    <dbReference type="NCBI Taxonomy" id="10212"/>
    <lineage>
        <taxon>Eukaryota</taxon>
        <taxon>Metazoa</taxon>
        <taxon>Spiralia</taxon>
        <taxon>Lophotrochozoa</taxon>
        <taxon>Bryozoa</taxon>
        <taxon>Gymnolaemata</taxon>
        <taxon>Cheilostomatida</taxon>
        <taxon>Flustrina</taxon>
        <taxon>Buguloidea</taxon>
        <taxon>Bugulidae</taxon>
        <taxon>Bugula</taxon>
    </lineage>
</organism>
<dbReference type="SUPFAM" id="SSF53590">
    <property type="entry name" value="Nucleoside hydrolase"/>
    <property type="match status" value="1"/>
</dbReference>
<name>A0A7J7K0I5_BUGNE</name>
<dbReference type="Proteomes" id="UP000593567">
    <property type="component" value="Unassembled WGS sequence"/>
</dbReference>
<dbReference type="AlphaFoldDB" id="A0A7J7K0I5"/>
<keyword evidence="4" id="KW-1185">Reference proteome</keyword>
<dbReference type="Gene3D" id="3.90.245.10">
    <property type="entry name" value="Ribonucleoside hydrolase-like"/>
    <property type="match status" value="1"/>
</dbReference>
<comment type="caution">
    <text evidence="3">The sequence shown here is derived from an EMBL/GenBank/DDBJ whole genome shotgun (WGS) entry which is preliminary data.</text>
</comment>
<proteinExistence type="inferred from homology"/>